<dbReference type="InterPro" id="IPR011330">
    <property type="entry name" value="Glyco_hydro/deAcase_b/a-brl"/>
</dbReference>
<keyword evidence="2" id="KW-1185">Reference proteome</keyword>
<name>A0ABZ0BCN0_9SPHN</name>
<proteinExistence type="predicted"/>
<dbReference type="RefSeq" id="WP_313918227.1">
    <property type="nucleotide sequence ID" value="NZ_CP135076.1"/>
</dbReference>
<dbReference type="SUPFAM" id="SSF88713">
    <property type="entry name" value="Glycoside hydrolase/deacetylase"/>
    <property type="match status" value="1"/>
</dbReference>
<evidence type="ECO:0000313" key="2">
    <source>
        <dbReference type="Proteomes" id="UP001302249"/>
    </source>
</evidence>
<dbReference type="Gene3D" id="3.20.20.370">
    <property type="entry name" value="Glycoside hydrolase/deacetylase"/>
    <property type="match status" value="1"/>
</dbReference>
<accession>A0ABZ0BCN0</accession>
<evidence type="ECO:0000313" key="1">
    <source>
        <dbReference type="EMBL" id="WNO55062.1"/>
    </source>
</evidence>
<sequence>MRGTATPARTAGEISPPAKAEFLRWPEAFGSRFCLFIDTEEEFDWSRPFDRNARETTAVAALPDAHRRLRDGGAAPAYLVDHPIATARQAIDAIGPLVEAGASVGAQLHPWVNPPFQETVDHHNSYPGNLRPALEMAKLDLLSEAITTNFGRRPRIYRAGRYGIGPETLAGLAHRGYRIDSSMRARYDYRAAGGPGFARIGNRAFRRDGIVELPLTTIFTGMLRALGPALYPMLGPVPKGRGAFARARLLSRVALTPEDMPLAEATEAIRIAAGEGIRLLNFSFHSPSLVPGFTPYVRDPADLARFHGWWDGVLAELARLGYRSTNEAELIEAIDAAG</sequence>
<dbReference type="Proteomes" id="UP001302249">
    <property type="component" value="Chromosome"/>
</dbReference>
<organism evidence="1 2">
    <name type="scientific">Stakelama saccharophila</name>
    <dbReference type="NCBI Taxonomy" id="3075605"/>
    <lineage>
        <taxon>Bacteria</taxon>
        <taxon>Pseudomonadati</taxon>
        <taxon>Pseudomonadota</taxon>
        <taxon>Alphaproteobacteria</taxon>
        <taxon>Sphingomonadales</taxon>
        <taxon>Sphingomonadaceae</taxon>
        <taxon>Stakelama</taxon>
    </lineage>
</organism>
<dbReference type="EMBL" id="CP135076">
    <property type="protein sequence ID" value="WNO55062.1"/>
    <property type="molecule type" value="Genomic_DNA"/>
</dbReference>
<reference evidence="1 2" key="1">
    <citation type="submission" date="2023-09" db="EMBL/GenBank/DDBJ databases">
        <authorList>
            <person name="Rey-Velasco X."/>
        </authorList>
    </citation>
    <scope>NUCLEOTIDE SEQUENCE [LARGE SCALE GENOMIC DNA]</scope>
    <source>
        <strain evidence="1 2">W311</strain>
    </source>
</reference>
<gene>
    <name evidence="1" type="ORF">RPR59_07405</name>
</gene>
<protein>
    <submittedName>
        <fullName evidence="1">WalW protein</fullName>
    </submittedName>
</protein>